<protein>
    <submittedName>
        <fullName evidence="1">Uncharacterized protein</fullName>
    </submittedName>
</protein>
<reference evidence="1" key="1">
    <citation type="submission" date="2021-01" db="EMBL/GenBank/DDBJ databases">
        <authorList>
            <person name="Corre E."/>
            <person name="Pelletier E."/>
            <person name="Niang G."/>
            <person name="Scheremetjew M."/>
            <person name="Finn R."/>
            <person name="Kale V."/>
            <person name="Holt S."/>
            <person name="Cochrane G."/>
            <person name="Meng A."/>
            <person name="Brown T."/>
            <person name="Cohen L."/>
        </authorList>
    </citation>
    <scope>NUCLEOTIDE SEQUENCE</scope>
    <source>
        <strain evidence="1">ECT3854</strain>
    </source>
</reference>
<proteinExistence type="predicted"/>
<organism evidence="1">
    <name type="scientific">Cyclophora tenuis</name>
    <name type="common">Marine diatom</name>
    <dbReference type="NCBI Taxonomy" id="216820"/>
    <lineage>
        <taxon>Eukaryota</taxon>
        <taxon>Sar</taxon>
        <taxon>Stramenopiles</taxon>
        <taxon>Ochrophyta</taxon>
        <taxon>Bacillariophyta</taxon>
        <taxon>Fragilariophyceae</taxon>
        <taxon>Fragilariophycidae</taxon>
        <taxon>Cyclophorales</taxon>
        <taxon>Cyclophoraceae</taxon>
        <taxon>Cyclophora</taxon>
    </lineage>
</organism>
<evidence type="ECO:0000313" key="1">
    <source>
        <dbReference type="EMBL" id="CAD8938527.1"/>
    </source>
</evidence>
<sequence>MNPRAVSLQGFGIEMREPDRPFMGLERACVENFFARNDTITIVNILCEVRDKRKTKRIPAGPTNTHNLGSSFLDCALAGLQRNDTVQYLILRHSDQGEDCRMQINPTCIREFFRYNQTVETFSYLVGDSAEDAEILGTSLQFNRKSREICLHNMSEDASISFFAQLPGACKLDTLTLRDCAFATDVGLNVLAKGVGECDCLKRLDLELIPQDQEGDLLDDLLSRLCPFLVEHPSLRSLKMGNGRRLGMSGAHAIGDCISFDAPIKEVDLQVEELTIAGAHALAGKIPFFEKLRTFRLKCTFMHRESRHILMDALEQNEHLKKWKVDCTKVL</sequence>
<name>A0A7S1D6N2_CYCTE</name>
<dbReference type="InterPro" id="IPR032675">
    <property type="entry name" value="LRR_dom_sf"/>
</dbReference>
<accession>A0A7S1D6N2</accession>
<gene>
    <name evidence="1" type="ORF">CTEN0397_LOCUS9590</name>
</gene>
<dbReference type="AlphaFoldDB" id="A0A7S1D6N2"/>
<dbReference type="EMBL" id="HBFW01015060">
    <property type="protein sequence ID" value="CAD8938527.1"/>
    <property type="molecule type" value="Transcribed_RNA"/>
</dbReference>
<dbReference type="SUPFAM" id="SSF52047">
    <property type="entry name" value="RNI-like"/>
    <property type="match status" value="1"/>
</dbReference>
<dbReference type="Gene3D" id="3.80.10.10">
    <property type="entry name" value="Ribonuclease Inhibitor"/>
    <property type="match status" value="2"/>
</dbReference>